<evidence type="ECO:0000256" key="8">
    <source>
        <dbReference type="ARBA" id="ARBA00022884"/>
    </source>
</evidence>
<comment type="similarity">
    <text evidence="9">Belongs to the DEAD box helicase family. DDX6/DHH1 subfamily.</text>
</comment>
<evidence type="ECO:0000256" key="7">
    <source>
        <dbReference type="ARBA" id="ARBA00022840"/>
    </source>
</evidence>
<dbReference type="PROSITE" id="PS00039">
    <property type="entry name" value="DEAD_ATP_HELICASE"/>
    <property type="match status" value="1"/>
</dbReference>
<evidence type="ECO:0000256" key="11">
    <source>
        <dbReference type="ARBA" id="ARBA00047984"/>
    </source>
</evidence>
<dbReference type="SMART" id="SM00487">
    <property type="entry name" value="DEXDc"/>
    <property type="match status" value="1"/>
</dbReference>
<dbReference type="PROSITE" id="PS51192">
    <property type="entry name" value="HELICASE_ATP_BIND_1"/>
    <property type="match status" value="1"/>
</dbReference>
<dbReference type="Pfam" id="PF00270">
    <property type="entry name" value="DEAD"/>
    <property type="match status" value="1"/>
</dbReference>
<dbReference type="Pfam" id="PF00271">
    <property type="entry name" value="Helicase_C"/>
    <property type="match status" value="1"/>
</dbReference>
<keyword evidence="6 13" id="KW-0347">Helicase</keyword>
<dbReference type="InterPro" id="IPR027417">
    <property type="entry name" value="P-loop_NTPase"/>
</dbReference>
<protein>
    <recommendedName>
        <fullName evidence="2">RNA helicase</fullName>
        <ecNumber evidence="2">3.6.4.13</ecNumber>
    </recommendedName>
    <alternativeName>
        <fullName evidence="10">DEAD box protein 6</fullName>
    </alternativeName>
</protein>
<evidence type="ECO:0000259" key="16">
    <source>
        <dbReference type="PROSITE" id="PS51194"/>
    </source>
</evidence>
<dbReference type="InterPro" id="IPR011545">
    <property type="entry name" value="DEAD/DEAH_box_helicase_dom"/>
</dbReference>
<reference evidence="18" key="2">
    <citation type="submission" date="2025-08" db="UniProtKB">
        <authorList>
            <consortium name="Ensembl"/>
        </authorList>
    </citation>
    <scope>IDENTIFICATION</scope>
</reference>
<evidence type="ECO:0000256" key="3">
    <source>
        <dbReference type="ARBA" id="ARBA00022490"/>
    </source>
</evidence>
<feature type="short sequence motif" description="Q motif" evidence="12">
    <location>
        <begin position="65"/>
        <end position="93"/>
    </location>
</feature>
<keyword evidence="19" id="KW-1185">Reference proteome</keyword>
<dbReference type="EC" id="3.6.4.13" evidence="2"/>
<evidence type="ECO:0000256" key="6">
    <source>
        <dbReference type="ARBA" id="ARBA00022806"/>
    </source>
</evidence>
<evidence type="ECO:0000256" key="14">
    <source>
        <dbReference type="SAM" id="MobiDB-lite"/>
    </source>
</evidence>
<dbReference type="GO" id="GO:0005524">
    <property type="term" value="F:ATP binding"/>
    <property type="evidence" value="ECO:0007669"/>
    <property type="project" value="UniProtKB-KW"/>
</dbReference>
<evidence type="ECO:0000313" key="19">
    <source>
        <dbReference type="Proteomes" id="UP000694397"/>
    </source>
</evidence>
<dbReference type="FunFam" id="3.40.50.300:FF:000364">
    <property type="entry name" value="ATP-dependent RNA helicase DDX6"/>
    <property type="match status" value="1"/>
</dbReference>
<dbReference type="PANTHER" id="PTHR47960">
    <property type="entry name" value="DEAD-BOX ATP-DEPENDENT RNA HELICASE 50"/>
    <property type="match status" value="1"/>
</dbReference>
<keyword evidence="5 13" id="KW-0378">Hydrolase</keyword>
<evidence type="ECO:0000256" key="12">
    <source>
        <dbReference type="PROSITE-ProRule" id="PRU00552"/>
    </source>
</evidence>
<keyword evidence="7 13" id="KW-0067">ATP-binding</keyword>
<dbReference type="PROSITE" id="PS51194">
    <property type="entry name" value="HELICASE_CTER"/>
    <property type="match status" value="1"/>
</dbReference>
<evidence type="ECO:0000256" key="2">
    <source>
        <dbReference type="ARBA" id="ARBA00012552"/>
    </source>
</evidence>
<dbReference type="AlphaFoldDB" id="A0A8C9WQY9"/>
<feature type="domain" description="Helicase ATP-binding" evidence="15">
    <location>
        <begin position="96"/>
        <end position="267"/>
    </location>
</feature>
<dbReference type="Proteomes" id="UP000694397">
    <property type="component" value="Chromosome 18"/>
</dbReference>
<dbReference type="InterPro" id="IPR014001">
    <property type="entry name" value="Helicase_ATP-bd"/>
</dbReference>
<proteinExistence type="inferred from homology"/>
<organism evidence="18 19">
    <name type="scientific">Scleropages formosus</name>
    <name type="common">Asian bonytongue</name>
    <name type="synonym">Osteoglossum formosum</name>
    <dbReference type="NCBI Taxonomy" id="113540"/>
    <lineage>
        <taxon>Eukaryota</taxon>
        <taxon>Metazoa</taxon>
        <taxon>Chordata</taxon>
        <taxon>Craniata</taxon>
        <taxon>Vertebrata</taxon>
        <taxon>Euteleostomi</taxon>
        <taxon>Actinopterygii</taxon>
        <taxon>Neopterygii</taxon>
        <taxon>Teleostei</taxon>
        <taxon>Osteoglossocephala</taxon>
        <taxon>Osteoglossomorpha</taxon>
        <taxon>Osteoglossiformes</taxon>
        <taxon>Osteoglossidae</taxon>
        <taxon>Scleropages</taxon>
    </lineage>
</organism>
<dbReference type="Ensembl" id="ENSSFOT00015075854.1">
    <property type="protein sequence ID" value="ENSSFOP00015077387.1"/>
    <property type="gene ID" value="ENSSFOG00015021404.2"/>
</dbReference>
<dbReference type="Gene3D" id="3.40.50.300">
    <property type="entry name" value="P-loop containing nucleotide triphosphate hydrolases"/>
    <property type="match status" value="2"/>
</dbReference>
<sequence>MATARTENPATMVMGLNKQNGQMRGQSKAATVPSATFGDDWKKCLQLPPKDMRVKTSDVTATKGNEFEDYCLKRELLMGIFEMGWEKPSPIQEESIPIALSGRDILARAKNGTGKSGAYLIPLLERIDLKKDHIQAMVLVPTRELALQVSQISIQLSKHLGGVKIMATTGGTNLRDDIMRLDETVHVVIATPGRILDLIKKGVAKVDRVQMMVMDEADKLLSQDFVVLIEEIIGFLAKNRQILLYSATFPISVQKFMVSHLQKPYEINLMDELTLKEKQKVHCLNTLFSRLQINQSIIFCNSTQRVELLAKKITQLGYSCFYIHAKMMQEYRNRVFHDFRNGLCRNLVCTDLFTRGIDIQAVNVVINFDFPKNAETYLHRIGRSGRFGHLGLAINLITSEDRFNLKAIEDQLVTDIKPIPGTIDKSLYVAEFHSTNPDGEGEEGDGEPGRRERHGP</sequence>
<keyword evidence="3" id="KW-0963">Cytoplasm</keyword>
<dbReference type="CDD" id="cd17940">
    <property type="entry name" value="DEADc_DDX6"/>
    <property type="match status" value="1"/>
</dbReference>
<feature type="region of interest" description="Disordered" evidence="14">
    <location>
        <begin position="434"/>
        <end position="456"/>
    </location>
</feature>
<dbReference type="InterPro" id="IPR014014">
    <property type="entry name" value="RNA_helicase_DEAD_Q_motif"/>
</dbReference>
<dbReference type="SUPFAM" id="SSF52540">
    <property type="entry name" value="P-loop containing nucleoside triphosphate hydrolases"/>
    <property type="match status" value="1"/>
</dbReference>
<evidence type="ECO:0000256" key="13">
    <source>
        <dbReference type="RuleBase" id="RU000492"/>
    </source>
</evidence>
<dbReference type="PROSITE" id="PS51195">
    <property type="entry name" value="Q_MOTIF"/>
    <property type="match status" value="1"/>
</dbReference>
<comment type="subcellular location">
    <subcellularLocation>
        <location evidence="1">Cytoplasm</location>
        <location evidence="1">P-body</location>
    </subcellularLocation>
</comment>
<evidence type="ECO:0000256" key="5">
    <source>
        <dbReference type="ARBA" id="ARBA00022801"/>
    </source>
</evidence>
<dbReference type="SMART" id="SM00490">
    <property type="entry name" value="HELICc"/>
    <property type="match status" value="1"/>
</dbReference>
<dbReference type="GeneTree" id="ENSGT00940000165835"/>
<accession>A0A8C9WQY9</accession>
<feature type="compositionally biased region" description="Basic and acidic residues" evidence="14">
    <location>
        <begin position="447"/>
        <end position="456"/>
    </location>
</feature>
<comment type="catalytic activity">
    <reaction evidence="11">
        <text>ATP + H2O = ADP + phosphate + H(+)</text>
        <dbReference type="Rhea" id="RHEA:13065"/>
        <dbReference type="ChEBI" id="CHEBI:15377"/>
        <dbReference type="ChEBI" id="CHEBI:15378"/>
        <dbReference type="ChEBI" id="CHEBI:30616"/>
        <dbReference type="ChEBI" id="CHEBI:43474"/>
        <dbReference type="ChEBI" id="CHEBI:456216"/>
        <dbReference type="EC" id="3.6.4.13"/>
    </reaction>
</comment>
<dbReference type="GO" id="GO:0000932">
    <property type="term" value="C:P-body"/>
    <property type="evidence" value="ECO:0007669"/>
    <property type="project" value="UniProtKB-SubCell"/>
</dbReference>
<dbReference type="InterPro" id="IPR000629">
    <property type="entry name" value="RNA-helicase_DEAD-box_CS"/>
</dbReference>
<name>A0A8C9WQY9_SCLFO</name>
<dbReference type="CDD" id="cd18787">
    <property type="entry name" value="SF2_C_DEAD"/>
    <property type="match status" value="1"/>
</dbReference>
<evidence type="ECO:0000259" key="15">
    <source>
        <dbReference type="PROSITE" id="PS51192"/>
    </source>
</evidence>
<keyword evidence="8" id="KW-0694">RNA-binding</keyword>
<evidence type="ECO:0000259" key="17">
    <source>
        <dbReference type="PROSITE" id="PS51195"/>
    </source>
</evidence>
<evidence type="ECO:0000256" key="9">
    <source>
        <dbReference type="ARBA" id="ARBA00038316"/>
    </source>
</evidence>
<reference evidence="18" key="3">
    <citation type="submission" date="2025-09" db="UniProtKB">
        <authorList>
            <consortium name="Ensembl"/>
        </authorList>
    </citation>
    <scope>IDENTIFICATION</scope>
</reference>
<feature type="domain" description="DEAD-box RNA helicase Q" evidence="17">
    <location>
        <begin position="65"/>
        <end position="93"/>
    </location>
</feature>
<dbReference type="InterPro" id="IPR001650">
    <property type="entry name" value="Helicase_C-like"/>
</dbReference>
<keyword evidence="4 13" id="KW-0547">Nucleotide-binding</keyword>
<gene>
    <name evidence="18" type="primary">ddx61</name>
</gene>
<dbReference type="GO" id="GO:0003723">
    <property type="term" value="F:RNA binding"/>
    <property type="evidence" value="ECO:0007669"/>
    <property type="project" value="UniProtKB-KW"/>
</dbReference>
<evidence type="ECO:0000313" key="18">
    <source>
        <dbReference type="Ensembl" id="ENSSFOP00015077387.1"/>
    </source>
</evidence>
<evidence type="ECO:0000256" key="10">
    <source>
        <dbReference type="ARBA" id="ARBA00041970"/>
    </source>
</evidence>
<dbReference type="GO" id="GO:0003724">
    <property type="term" value="F:RNA helicase activity"/>
    <property type="evidence" value="ECO:0007669"/>
    <property type="project" value="UniProtKB-EC"/>
</dbReference>
<reference evidence="18 19" key="1">
    <citation type="submission" date="2019-04" db="EMBL/GenBank/DDBJ databases">
        <authorList>
            <consortium name="Wellcome Sanger Institute Data Sharing"/>
        </authorList>
    </citation>
    <scope>NUCLEOTIDE SEQUENCE [LARGE SCALE GENOMIC DNA]</scope>
</reference>
<evidence type="ECO:0000256" key="1">
    <source>
        <dbReference type="ARBA" id="ARBA00004201"/>
    </source>
</evidence>
<feature type="domain" description="Helicase C-terminal" evidence="16">
    <location>
        <begin position="269"/>
        <end position="427"/>
    </location>
</feature>
<dbReference type="GO" id="GO:0016787">
    <property type="term" value="F:hydrolase activity"/>
    <property type="evidence" value="ECO:0007669"/>
    <property type="project" value="UniProtKB-KW"/>
</dbReference>
<evidence type="ECO:0000256" key="4">
    <source>
        <dbReference type="ARBA" id="ARBA00022741"/>
    </source>
</evidence>